<evidence type="ECO:0000313" key="2">
    <source>
        <dbReference type="EMBL" id="KYD17759.1"/>
    </source>
</evidence>
<dbReference type="AlphaFoldDB" id="A0A150M0R8"/>
<evidence type="ECO:0000256" key="1">
    <source>
        <dbReference type="SAM" id="MobiDB-lite"/>
    </source>
</evidence>
<accession>A0A150M0R8</accession>
<organism evidence="2 3">
    <name type="scientific">Caldibacillus debilis</name>
    <dbReference type="NCBI Taxonomy" id="301148"/>
    <lineage>
        <taxon>Bacteria</taxon>
        <taxon>Bacillati</taxon>
        <taxon>Bacillota</taxon>
        <taxon>Bacilli</taxon>
        <taxon>Bacillales</taxon>
        <taxon>Bacillaceae</taxon>
        <taxon>Caldibacillus</taxon>
    </lineage>
</organism>
<comment type="caution">
    <text evidence="2">The sequence shown here is derived from an EMBL/GenBank/DDBJ whole genome shotgun (WGS) entry which is preliminary data.</text>
</comment>
<dbReference type="STRING" id="301148.B4135_2430"/>
<dbReference type="PATRIC" id="fig|301148.3.peg.3936"/>
<proteinExistence type="predicted"/>
<name>A0A150M0R8_9BACI</name>
<dbReference type="EMBL" id="LQYT01000053">
    <property type="protein sequence ID" value="KYD17759.1"/>
    <property type="molecule type" value="Genomic_DNA"/>
</dbReference>
<protein>
    <submittedName>
        <fullName evidence="2">Uncharacterized protein</fullName>
    </submittedName>
</protein>
<sequence>MKIGPGNRPGRFLPAAGKERTSRNNGSSSRRSGGRDADPKSGQRFPPFTRKKRRGTPRSPTGGMFRCGGRAKRADKTGISDSFHFRK</sequence>
<evidence type="ECO:0000313" key="3">
    <source>
        <dbReference type="Proteomes" id="UP000075683"/>
    </source>
</evidence>
<reference evidence="2 3" key="1">
    <citation type="submission" date="2016-01" db="EMBL/GenBank/DDBJ databases">
        <title>Draft Genome Sequences of Seven Thermophilic Sporeformers Isolated from Foods.</title>
        <authorList>
            <person name="Berendsen E.M."/>
            <person name="Wells-Bennik M.H."/>
            <person name="Krawcyk A.O."/>
            <person name="De Jong A."/>
            <person name="Holsappel S."/>
            <person name="Eijlander R.T."/>
            <person name="Kuipers O.P."/>
        </authorList>
    </citation>
    <scope>NUCLEOTIDE SEQUENCE [LARGE SCALE GENOMIC DNA]</scope>
    <source>
        <strain evidence="2 3">B4135</strain>
    </source>
</reference>
<gene>
    <name evidence="2" type="ORF">B4135_2430</name>
</gene>
<dbReference type="Proteomes" id="UP000075683">
    <property type="component" value="Unassembled WGS sequence"/>
</dbReference>
<feature type="region of interest" description="Disordered" evidence="1">
    <location>
        <begin position="1"/>
        <end position="87"/>
    </location>
</feature>